<feature type="region of interest" description="Disordered" evidence="7">
    <location>
        <begin position="468"/>
        <end position="490"/>
    </location>
</feature>
<protein>
    <recommendedName>
        <fullName evidence="8">FAD-binding PCMH-type domain-containing protein</fullName>
    </recommendedName>
</protein>
<accession>A0A6N2LWN4</accession>
<dbReference type="InterPro" id="IPR006094">
    <property type="entry name" value="Oxid_FAD_bind_N"/>
</dbReference>
<reference evidence="9" key="1">
    <citation type="submission" date="2019-03" db="EMBL/GenBank/DDBJ databases">
        <authorList>
            <person name="Mank J."/>
            <person name="Almeida P."/>
        </authorList>
    </citation>
    <scope>NUCLEOTIDE SEQUENCE</scope>
    <source>
        <strain evidence="9">78183</strain>
    </source>
</reference>
<dbReference type="SUPFAM" id="SSF56176">
    <property type="entry name" value="FAD-binding/transporter-associated domain-like"/>
    <property type="match status" value="1"/>
</dbReference>
<dbReference type="GO" id="GO:0071949">
    <property type="term" value="F:FAD binding"/>
    <property type="evidence" value="ECO:0007669"/>
    <property type="project" value="InterPro"/>
</dbReference>
<feature type="compositionally biased region" description="Polar residues" evidence="7">
    <location>
        <begin position="468"/>
        <end position="479"/>
    </location>
</feature>
<evidence type="ECO:0000256" key="7">
    <source>
        <dbReference type="SAM" id="MobiDB-lite"/>
    </source>
</evidence>
<dbReference type="Gene3D" id="3.30.465.10">
    <property type="match status" value="2"/>
</dbReference>
<sequence>MAPSVLPFCQYFVSQEILNPLSFLHHIVHPKQLFIHWCFRVVCSKPAFSQPTVPKPEFILTPLNESHIQAAVVCSKQLGIHLRVRSGGHDYEGLSYVSEIEQPFMVVDLAKLRSISVDIEDNSAWVEAGATTGELYYRISEKSRTHGYPAGVCTSLGIGGHITGGAYGTMFRKYGLAADNVIDARIIDAHGRVLDRKAMGEDLFWAIRGGGGGSFGIITSWKVKLVPVPPFVTVFRVARTLEQGATKILYRFLQASDKLDENLFFRVSTQLANASEEGKKTISTSYNGLFLGDSKRLLQVMQESFPELGLTKQDCIETSWIDSVLYMGFFPNNSTPEILLQRQNLFKGTFKGKSDFAKEPIHESALEGLWELMYEEDNPTVAFVPYGGMMSKISESEIPFPHRSGNMFFINYITTWEDPSENSKHMDWIRKVYKYMTPYVSTNPREAYLNYRDLDVGMNKNTNTSFKEASVGVPSTSRETSGDWHEQSIPPLPISTRKNKVYKYMTPYFSTHPREAYLNYRDLDLGMNKNSNTSFKEASVWGSKYFKGNFKRLVKVKTKV</sequence>
<dbReference type="EMBL" id="CAADRP010001539">
    <property type="protein sequence ID" value="VFU40004.1"/>
    <property type="molecule type" value="Genomic_DNA"/>
</dbReference>
<dbReference type="Gene3D" id="3.40.462.20">
    <property type="match status" value="2"/>
</dbReference>
<organism evidence="9">
    <name type="scientific">Salix viminalis</name>
    <name type="common">Common osier</name>
    <name type="synonym">Basket willow</name>
    <dbReference type="NCBI Taxonomy" id="40686"/>
    <lineage>
        <taxon>Eukaryota</taxon>
        <taxon>Viridiplantae</taxon>
        <taxon>Streptophyta</taxon>
        <taxon>Embryophyta</taxon>
        <taxon>Tracheophyta</taxon>
        <taxon>Spermatophyta</taxon>
        <taxon>Magnoliopsida</taxon>
        <taxon>eudicotyledons</taxon>
        <taxon>Gunneridae</taxon>
        <taxon>Pentapetalae</taxon>
        <taxon>rosids</taxon>
        <taxon>fabids</taxon>
        <taxon>Malpighiales</taxon>
        <taxon>Salicaceae</taxon>
        <taxon>Saliceae</taxon>
        <taxon>Salix</taxon>
    </lineage>
</organism>
<dbReference type="Gene3D" id="3.30.43.10">
    <property type="entry name" value="Uridine Diphospho-n-acetylenolpyruvylglucosamine Reductase, domain 2"/>
    <property type="match status" value="1"/>
</dbReference>
<keyword evidence="5" id="KW-0274">FAD</keyword>
<evidence type="ECO:0000256" key="2">
    <source>
        <dbReference type="ARBA" id="ARBA00005466"/>
    </source>
</evidence>
<evidence type="ECO:0000259" key="8">
    <source>
        <dbReference type="PROSITE" id="PS51387"/>
    </source>
</evidence>
<evidence type="ECO:0000256" key="6">
    <source>
        <dbReference type="ARBA" id="ARBA00023180"/>
    </source>
</evidence>
<comment type="similarity">
    <text evidence="2">Belongs to the oxygen-dependent FAD-linked oxidoreductase family.</text>
</comment>
<dbReference type="GO" id="GO:0016491">
    <property type="term" value="F:oxidoreductase activity"/>
    <property type="evidence" value="ECO:0007669"/>
    <property type="project" value="InterPro"/>
</dbReference>
<evidence type="ECO:0000256" key="3">
    <source>
        <dbReference type="ARBA" id="ARBA00022630"/>
    </source>
</evidence>
<name>A0A6N2LWN4_SALVM</name>
<dbReference type="InterPro" id="IPR012951">
    <property type="entry name" value="BBE"/>
</dbReference>
<dbReference type="InterPro" id="IPR016167">
    <property type="entry name" value="FAD-bd_PCMH_sub1"/>
</dbReference>
<dbReference type="AlphaFoldDB" id="A0A6N2LWN4"/>
<evidence type="ECO:0000256" key="4">
    <source>
        <dbReference type="ARBA" id="ARBA00022729"/>
    </source>
</evidence>
<keyword evidence="3" id="KW-0285">Flavoprotein</keyword>
<comment type="cofactor">
    <cofactor evidence="1">
        <name>FAD</name>
        <dbReference type="ChEBI" id="CHEBI:57692"/>
    </cofactor>
</comment>
<proteinExistence type="inferred from homology"/>
<dbReference type="InterPro" id="IPR016169">
    <property type="entry name" value="FAD-bd_PCMH_sub2"/>
</dbReference>
<gene>
    <name evidence="9" type="ORF">SVIM_LOCUS226178</name>
</gene>
<dbReference type="Pfam" id="PF01565">
    <property type="entry name" value="FAD_binding_4"/>
    <property type="match status" value="1"/>
</dbReference>
<feature type="domain" description="FAD-binding PCMH-type" evidence="8">
    <location>
        <begin position="52"/>
        <end position="228"/>
    </location>
</feature>
<evidence type="ECO:0000256" key="5">
    <source>
        <dbReference type="ARBA" id="ARBA00022827"/>
    </source>
</evidence>
<keyword evidence="4" id="KW-0732">Signal</keyword>
<dbReference type="PANTHER" id="PTHR32448">
    <property type="entry name" value="OS08G0158400 PROTEIN"/>
    <property type="match status" value="1"/>
</dbReference>
<dbReference type="InterPro" id="IPR016166">
    <property type="entry name" value="FAD-bd_PCMH"/>
</dbReference>
<keyword evidence="6" id="KW-0325">Glycoprotein</keyword>
<evidence type="ECO:0000256" key="1">
    <source>
        <dbReference type="ARBA" id="ARBA00001974"/>
    </source>
</evidence>
<dbReference type="InterPro" id="IPR036318">
    <property type="entry name" value="FAD-bd_PCMH-like_sf"/>
</dbReference>
<evidence type="ECO:0000313" key="9">
    <source>
        <dbReference type="EMBL" id="VFU40004.1"/>
    </source>
</evidence>
<dbReference type="PROSITE" id="PS51387">
    <property type="entry name" value="FAD_PCMH"/>
    <property type="match status" value="1"/>
</dbReference>
<dbReference type="Pfam" id="PF08031">
    <property type="entry name" value="BBE"/>
    <property type="match status" value="1"/>
</dbReference>